<protein>
    <submittedName>
        <fullName evidence="4">Glycosyltransferase family 1 protein</fullName>
    </submittedName>
</protein>
<dbReference type="Gene3D" id="3.40.50.2000">
    <property type="entry name" value="Glycogen Phosphorylase B"/>
    <property type="match status" value="2"/>
</dbReference>
<dbReference type="KEGG" id="tgi:RBB81_15700"/>
<keyword evidence="1" id="KW-0808">Transferase</keyword>
<dbReference type="PANTHER" id="PTHR46401">
    <property type="entry name" value="GLYCOSYLTRANSFERASE WBBK-RELATED"/>
    <property type="match status" value="1"/>
</dbReference>
<dbReference type="SUPFAM" id="SSF53756">
    <property type="entry name" value="UDP-Glycosyltransferase/glycogen phosphorylase"/>
    <property type="match status" value="1"/>
</dbReference>
<accession>A0AAU7YWS9</accession>
<dbReference type="Pfam" id="PF13439">
    <property type="entry name" value="Glyco_transf_4"/>
    <property type="match status" value="1"/>
</dbReference>
<organism evidence="4">
    <name type="scientific">Tunturiibacter gelidiferens</name>
    <dbReference type="NCBI Taxonomy" id="3069689"/>
    <lineage>
        <taxon>Bacteria</taxon>
        <taxon>Pseudomonadati</taxon>
        <taxon>Acidobacteriota</taxon>
        <taxon>Terriglobia</taxon>
        <taxon>Terriglobales</taxon>
        <taxon>Acidobacteriaceae</taxon>
        <taxon>Tunturiibacter</taxon>
    </lineage>
</organism>
<sequence>MNILITAVSSSTGPSGICRHAYSLACCAASRKEISQVTLVVGKWQESYFKHSFQMEDMKLSVVVVDIHNDAFARNLWYLCELPRLANAVAADIIHLSFPVPIRRATLNRPVVVSLHDLYPYDEPDNFGFPKVYFNRVFLQQCLGEVDLVTCVSETTLSRLNTRFPAVAKKKGVVVYNCVNIKSSRHSYSVITDRPFFLMVAQHRANKNITMALRVFGELLKRERIDRRTLLLLLGNHGPETTTIKSVIEREALGDSVKLIDGVSDEELIWLYKSCDILLAPSFMEGFGLPIVEGLLCGSRVVCSDIPTFREVGGKACYYFDLYSDKGSSGLATAICDALTKPKRKAEDLERFSLEEIARNLMTVYFGLQENSIEETNRGETVALHPAGS</sequence>
<evidence type="ECO:0000256" key="1">
    <source>
        <dbReference type="ARBA" id="ARBA00022679"/>
    </source>
</evidence>
<reference evidence="4" key="1">
    <citation type="submission" date="2023-08" db="EMBL/GenBank/DDBJ databases">
        <authorList>
            <person name="Messyasz A."/>
            <person name="Mannisto M.K."/>
            <person name="Kerkhof L.J."/>
            <person name="Haggblom M."/>
        </authorList>
    </citation>
    <scope>NUCLEOTIDE SEQUENCE</scope>
    <source>
        <strain evidence="4">M8UP39</strain>
    </source>
</reference>
<dbReference type="PANTHER" id="PTHR46401:SF2">
    <property type="entry name" value="GLYCOSYLTRANSFERASE WBBK-RELATED"/>
    <property type="match status" value="1"/>
</dbReference>
<dbReference type="CDD" id="cd03809">
    <property type="entry name" value="GT4_MtfB-like"/>
    <property type="match status" value="1"/>
</dbReference>
<gene>
    <name evidence="4" type="ORF">RBB81_15700</name>
</gene>
<dbReference type="GO" id="GO:0009103">
    <property type="term" value="P:lipopolysaccharide biosynthetic process"/>
    <property type="evidence" value="ECO:0007669"/>
    <property type="project" value="TreeGrafter"/>
</dbReference>
<evidence type="ECO:0000259" key="3">
    <source>
        <dbReference type="Pfam" id="PF13439"/>
    </source>
</evidence>
<dbReference type="AlphaFoldDB" id="A0AAU7YWS9"/>
<dbReference type="Pfam" id="PF00534">
    <property type="entry name" value="Glycos_transf_1"/>
    <property type="match status" value="1"/>
</dbReference>
<dbReference type="RefSeq" id="WP_353071324.1">
    <property type="nucleotide sequence ID" value="NZ_CP132938.1"/>
</dbReference>
<evidence type="ECO:0000259" key="2">
    <source>
        <dbReference type="Pfam" id="PF00534"/>
    </source>
</evidence>
<proteinExistence type="predicted"/>
<feature type="domain" description="Glycosyltransferase subfamily 4-like N-terminal" evidence="3">
    <location>
        <begin position="16"/>
        <end position="181"/>
    </location>
</feature>
<evidence type="ECO:0000313" key="4">
    <source>
        <dbReference type="EMBL" id="XCB21022.1"/>
    </source>
</evidence>
<feature type="domain" description="Glycosyl transferase family 1" evidence="2">
    <location>
        <begin position="187"/>
        <end position="312"/>
    </location>
</feature>
<dbReference type="EMBL" id="CP132938">
    <property type="protein sequence ID" value="XCB21022.1"/>
    <property type="molecule type" value="Genomic_DNA"/>
</dbReference>
<dbReference type="GO" id="GO:0016757">
    <property type="term" value="F:glycosyltransferase activity"/>
    <property type="evidence" value="ECO:0007669"/>
    <property type="project" value="InterPro"/>
</dbReference>
<dbReference type="InterPro" id="IPR028098">
    <property type="entry name" value="Glyco_trans_4-like_N"/>
</dbReference>
<reference evidence="4" key="2">
    <citation type="journal article" date="2024" name="Environ. Microbiol.">
        <title>Genome analysis and description of Tunturibacter gen. nov. expands the diversity of Terriglobia in tundra soils.</title>
        <authorList>
            <person name="Messyasz A."/>
            <person name="Mannisto M.K."/>
            <person name="Kerkhof L.J."/>
            <person name="Haggblom M.M."/>
        </authorList>
    </citation>
    <scope>NUCLEOTIDE SEQUENCE</scope>
    <source>
        <strain evidence="4">M8UP39</strain>
    </source>
</reference>
<name>A0AAU7YWS9_9BACT</name>
<dbReference type="InterPro" id="IPR001296">
    <property type="entry name" value="Glyco_trans_1"/>
</dbReference>